<name>A0ABS1QZE1_9SPHI</name>
<keyword evidence="2" id="KW-1185">Reference proteome</keyword>
<evidence type="ECO:0000313" key="1">
    <source>
        <dbReference type="EMBL" id="MBL1407824.1"/>
    </source>
</evidence>
<proteinExistence type="predicted"/>
<dbReference type="PROSITE" id="PS51257">
    <property type="entry name" value="PROKAR_LIPOPROTEIN"/>
    <property type="match status" value="1"/>
</dbReference>
<dbReference type="EMBL" id="JAERTY010000002">
    <property type="protein sequence ID" value="MBL1407824.1"/>
    <property type="molecule type" value="Genomic_DNA"/>
</dbReference>
<evidence type="ECO:0000313" key="2">
    <source>
        <dbReference type="Proteomes" id="UP000625283"/>
    </source>
</evidence>
<dbReference type="RefSeq" id="WP_202101632.1">
    <property type="nucleotide sequence ID" value="NZ_JAERTY010000002.1"/>
</dbReference>
<reference evidence="1 2" key="1">
    <citation type="submission" date="2021-01" db="EMBL/GenBank/DDBJ databases">
        <title>C459-1 draft genome sequence.</title>
        <authorList>
            <person name="Zhang X.-F."/>
        </authorList>
    </citation>
    <scope>NUCLEOTIDE SEQUENCE [LARGE SCALE GENOMIC DNA]</scope>
    <source>
        <strain evidence="2">C459-1</strain>
    </source>
</reference>
<gene>
    <name evidence="1" type="ORF">JKG61_03585</name>
</gene>
<organism evidence="1 2">
    <name type="scientific">Sphingobacterium faecale</name>
    <dbReference type="NCBI Taxonomy" id="2803775"/>
    <lineage>
        <taxon>Bacteria</taxon>
        <taxon>Pseudomonadati</taxon>
        <taxon>Bacteroidota</taxon>
        <taxon>Sphingobacteriia</taxon>
        <taxon>Sphingobacteriales</taxon>
        <taxon>Sphingobacteriaceae</taxon>
        <taxon>Sphingobacterium</taxon>
    </lineage>
</organism>
<accession>A0ABS1QZE1</accession>
<protein>
    <recommendedName>
        <fullName evidence="3">Lipocalin-like protein</fullName>
    </recommendedName>
</protein>
<comment type="caution">
    <text evidence="1">The sequence shown here is derived from an EMBL/GenBank/DDBJ whole genome shotgun (WGS) entry which is preliminary data.</text>
</comment>
<evidence type="ECO:0008006" key="3">
    <source>
        <dbReference type="Google" id="ProtNLM"/>
    </source>
</evidence>
<sequence length="151" mass="16798">MKKIIFFFGKVATLITVLTFGACDKKSGQDVETLTLTEKMLIGDWSRIKIEVKLPDQDWKDDTGGCSLGATEKFNANRSWHLVTPGCSAGGEIQRGSWTYMPETDRLLLNVNGIEGTLVRTITEVNKEGLVLTHEAGTLDGRIIRTYYGRQ</sequence>
<dbReference type="Proteomes" id="UP000625283">
    <property type="component" value="Unassembled WGS sequence"/>
</dbReference>